<proteinExistence type="predicted"/>
<sequence length="320" mass="34829">MSTGNGSADPQTTTARAVAAATEAARELGVEVTEPRVLYEAFSVVVHLAPAPLVARVPTVLPAVPSWNLDLLTARQRNELDVTAWLAEQGVPVAGPSSLVPREPVRGDGFSITYWRYLTPLPDLEPDYAPKPEAVAELHAHLRGYPGDLPFLTTFTEFVPEALRVLESRPDLLRPEDVDRARREWAVLAPVVGSRERFEAEFPGVDLQPVHGDAPSYNLIRAEEGTVYADFELVSIGPRERDMALTGEEAVAAYDVAAARHGLRPLDRRVLAVVENLGMLEAVSSLALVDQLPLLAEALPPMVEQWRSSEFAGGLGRHSD</sequence>
<dbReference type="GO" id="GO:0016301">
    <property type="term" value="F:kinase activity"/>
    <property type="evidence" value="ECO:0007669"/>
    <property type="project" value="UniProtKB-KW"/>
</dbReference>
<dbReference type="Proteomes" id="UP000791080">
    <property type="component" value="Unassembled WGS sequence"/>
</dbReference>
<evidence type="ECO:0000313" key="1">
    <source>
        <dbReference type="EMBL" id="MCP2331311.1"/>
    </source>
</evidence>
<dbReference type="RefSeq" id="WP_026420762.1">
    <property type="nucleotide sequence ID" value="NZ_AUBJ02000001.1"/>
</dbReference>
<comment type="caution">
    <text evidence="1">The sequence shown here is derived from an EMBL/GenBank/DDBJ whole genome shotgun (WGS) entry which is preliminary data.</text>
</comment>
<keyword evidence="2" id="KW-1185">Reference proteome</keyword>
<dbReference type="EMBL" id="AUBJ02000001">
    <property type="protein sequence ID" value="MCP2331311.1"/>
    <property type="molecule type" value="Genomic_DNA"/>
</dbReference>
<name>A0ABT1JFP9_ACTCY</name>
<dbReference type="Gene3D" id="3.90.1200.10">
    <property type="match status" value="1"/>
</dbReference>
<evidence type="ECO:0000313" key="2">
    <source>
        <dbReference type="Proteomes" id="UP000791080"/>
    </source>
</evidence>
<accession>A0ABT1JFP9</accession>
<keyword evidence="1" id="KW-0808">Transferase</keyword>
<gene>
    <name evidence="1" type="ORF">G443_001581</name>
</gene>
<keyword evidence="1" id="KW-0418">Kinase</keyword>
<dbReference type="SUPFAM" id="SSF56112">
    <property type="entry name" value="Protein kinase-like (PK-like)"/>
    <property type="match status" value="1"/>
</dbReference>
<reference evidence="1 2" key="1">
    <citation type="submission" date="2022-06" db="EMBL/GenBank/DDBJ databases">
        <title>Genomic Encyclopedia of Type Strains, Phase I: the one thousand microbial genomes (KMG-I) project.</title>
        <authorList>
            <person name="Kyrpides N."/>
        </authorList>
    </citation>
    <scope>NUCLEOTIDE SEQUENCE [LARGE SCALE GENOMIC DNA]</scope>
    <source>
        <strain evidence="1 2">DSM 43889</strain>
    </source>
</reference>
<organism evidence="1 2">
    <name type="scientific">Actinoalloteichus caeruleus DSM 43889</name>
    <dbReference type="NCBI Taxonomy" id="1120930"/>
    <lineage>
        <taxon>Bacteria</taxon>
        <taxon>Bacillati</taxon>
        <taxon>Actinomycetota</taxon>
        <taxon>Actinomycetes</taxon>
        <taxon>Pseudonocardiales</taxon>
        <taxon>Pseudonocardiaceae</taxon>
        <taxon>Actinoalloteichus</taxon>
        <taxon>Actinoalloteichus cyanogriseus</taxon>
    </lineage>
</organism>
<dbReference type="InterPro" id="IPR011009">
    <property type="entry name" value="Kinase-like_dom_sf"/>
</dbReference>
<protein>
    <submittedName>
        <fullName evidence="1">Ser/Thr protein kinase RdoA involved in Cpx stress response, MazF antagonist</fullName>
    </submittedName>
</protein>